<evidence type="ECO:0000259" key="6">
    <source>
        <dbReference type="Pfam" id="PF00155"/>
    </source>
</evidence>
<feature type="domain" description="Aminotransferase class I/classII large" evidence="6">
    <location>
        <begin position="29"/>
        <end position="379"/>
    </location>
</feature>
<dbReference type="PANTHER" id="PTHR43807:SF20">
    <property type="entry name" value="FI04487P"/>
    <property type="match status" value="1"/>
</dbReference>
<proteinExistence type="inferred from homology"/>
<evidence type="ECO:0000313" key="8">
    <source>
        <dbReference type="Proteomes" id="UP000621266"/>
    </source>
</evidence>
<dbReference type="PROSITE" id="PS00105">
    <property type="entry name" value="AA_TRANSFER_CLASS_1"/>
    <property type="match status" value="1"/>
</dbReference>
<dbReference type="InterPro" id="IPR004839">
    <property type="entry name" value="Aminotransferase_I/II_large"/>
</dbReference>
<evidence type="ECO:0000256" key="1">
    <source>
        <dbReference type="ARBA" id="ARBA00001933"/>
    </source>
</evidence>
<dbReference type="InterPro" id="IPR004838">
    <property type="entry name" value="NHTrfase_class1_PyrdxlP-BS"/>
</dbReference>
<evidence type="ECO:0000256" key="3">
    <source>
        <dbReference type="ARBA" id="ARBA00022679"/>
    </source>
</evidence>
<evidence type="ECO:0000256" key="5">
    <source>
        <dbReference type="RuleBase" id="RU000481"/>
    </source>
</evidence>
<keyword evidence="3 5" id="KW-0808">Transferase</keyword>
<name>A0ABQ7FNG7_9ACTN</name>
<dbReference type="Pfam" id="PF00155">
    <property type="entry name" value="Aminotran_1_2"/>
    <property type="match status" value="1"/>
</dbReference>
<keyword evidence="2 5" id="KW-0032">Aminotransferase</keyword>
<sequence length="384" mass="40730">MAAAPAAGAAVTESVFVRIPALAARHGAVNLAQGVFDHGPEPVLLDALAAVGGGVEHQYAPSPGHPRLRAALARHVERHDGAAVRPDEEITVTVGATEALHCAITALVRPGSEVLLVEPAYEQYAPVVRSAGGVPRALRLRSARERVTAEELEALVTPATRAIVVNTPWNPLGRALDEQEWRAVAGLAERHGIVVVSDEPYEHLSLDGSPHRGVLAAVPDPELRIKISSVSKTFAATGWRIGWAVAGPELTRRIRAVHQFLTFCPPTPLQLATAAVLDDPGTGGVLERRARELGEKVRGFAADLRGLGLPAETPDCGFFVLADVGEDAEDWCHRMITDAGVAGLPMSVFYSEPVAGTGSIVRFAACKRQETLTEAVRRLGSVLR</sequence>
<gene>
    <name evidence="7" type="ORF">GCU69_08430</name>
</gene>
<comment type="caution">
    <text evidence="7">The sequence shown here is derived from an EMBL/GenBank/DDBJ whole genome shotgun (WGS) entry which is preliminary data.</text>
</comment>
<dbReference type="GO" id="GO:0008483">
    <property type="term" value="F:transaminase activity"/>
    <property type="evidence" value="ECO:0007669"/>
    <property type="project" value="UniProtKB-KW"/>
</dbReference>
<organism evidence="7 8">
    <name type="scientific">Streptomyces lycii</name>
    <dbReference type="NCBI Taxonomy" id="2654337"/>
    <lineage>
        <taxon>Bacteria</taxon>
        <taxon>Bacillati</taxon>
        <taxon>Actinomycetota</taxon>
        <taxon>Actinomycetes</taxon>
        <taxon>Kitasatosporales</taxon>
        <taxon>Streptomycetaceae</taxon>
        <taxon>Streptomyces</taxon>
    </lineage>
</organism>
<reference evidence="7 8" key="1">
    <citation type="submission" date="2019-10" db="EMBL/GenBank/DDBJ databases">
        <title>Streptomyces tenebrisbrunneis sp.nov., an endogenous actinomycete isolated from of Lycium ruthenicum.</title>
        <authorList>
            <person name="Ma L."/>
        </authorList>
    </citation>
    <scope>NUCLEOTIDE SEQUENCE [LARGE SCALE GENOMIC DNA]</scope>
    <source>
        <strain evidence="7 8">TRM 66187</strain>
    </source>
</reference>
<evidence type="ECO:0000313" key="7">
    <source>
        <dbReference type="EMBL" id="KAF4409543.1"/>
    </source>
</evidence>
<evidence type="ECO:0000256" key="4">
    <source>
        <dbReference type="ARBA" id="ARBA00022898"/>
    </source>
</evidence>
<dbReference type="EMBL" id="WHPN01000206">
    <property type="protein sequence ID" value="KAF4409543.1"/>
    <property type="molecule type" value="Genomic_DNA"/>
</dbReference>
<dbReference type="InterPro" id="IPR051326">
    <property type="entry name" value="Kynurenine-oxoglutarate_AT"/>
</dbReference>
<comment type="similarity">
    <text evidence="5">Belongs to the class-I pyridoxal-phosphate-dependent aminotransferase family.</text>
</comment>
<comment type="cofactor">
    <cofactor evidence="1 5">
        <name>pyridoxal 5'-phosphate</name>
        <dbReference type="ChEBI" id="CHEBI:597326"/>
    </cofactor>
</comment>
<keyword evidence="8" id="KW-1185">Reference proteome</keyword>
<protein>
    <recommendedName>
        <fullName evidence="5">Aminotransferase</fullName>
        <ecNumber evidence="5">2.6.1.-</ecNumber>
    </recommendedName>
</protein>
<dbReference type="PANTHER" id="PTHR43807">
    <property type="entry name" value="FI04487P"/>
    <property type="match status" value="1"/>
</dbReference>
<dbReference type="EC" id="2.6.1.-" evidence="5"/>
<dbReference type="InterPro" id="IPR015424">
    <property type="entry name" value="PyrdxlP-dep_Trfase"/>
</dbReference>
<dbReference type="RefSeq" id="WP_098754125.1">
    <property type="nucleotide sequence ID" value="NZ_WHPN01000206.1"/>
</dbReference>
<dbReference type="Gene3D" id="3.40.640.10">
    <property type="entry name" value="Type I PLP-dependent aspartate aminotransferase-like (Major domain)"/>
    <property type="match status" value="1"/>
</dbReference>
<dbReference type="CDD" id="cd00609">
    <property type="entry name" value="AAT_like"/>
    <property type="match status" value="1"/>
</dbReference>
<dbReference type="InterPro" id="IPR015421">
    <property type="entry name" value="PyrdxlP-dep_Trfase_major"/>
</dbReference>
<dbReference type="Gene3D" id="3.90.1150.10">
    <property type="entry name" value="Aspartate Aminotransferase, domain 1"/>
    <property type="match status" value="1"/>
</dbReference>
<dbReference type="Proteomes" id="UP000621266">
    <property type="component" value="Unassembled WGS sequence"/>
</dbReference>
<keyword evidence="4" id="KW-0663">Pyridoxal phosphate</keyword>
<dbReference type="SUPFAM" id="SSF53383">
    <property type="entry name" value="PLP-dependent transferases"/>
    <property type="match status" value="1"/>
</dbReference>
<accession>A0ABQ7FNG7</accession>
<evidence type="ECO:0000256" key="2">
    <source>
        <dbReference type="ARBA" id="ARBA00022576"/>
    </source>
</evidence>
<dbReference type="InterPro" id="IPR015422">
    <property type="entry name" value="PyrdxlP-dep_Trfase_small"/>
</dbReference>